<keyword evidence="4" id="KW-1185">Reference proteome</keyword>
<name>A0A512HU46_9ACTN</name>
<proteinExistence type="inferred from homology"/>
<dbReference type="Gene3D" id="3.30.70.1880">
    <property type="entry name" value="Protein of unknown function DUF881"/>
    <property type="match status" value="1"/>
</dbReference>
<reference evidence="3 4" key="1">
    <citation type="submission" date="2019-07" db="EMBL/GenBank/DDBJ databases">
        <title>Whole genome shotgun sequence of Aeromicrobium flavum NBRC 107625.</title>
        <authorList>
            <person name="Hosoyama A."/>
            <person name="Uohara A."/>
            <person name="Ohji S."/>
            <person name="Ichikawa N."/>
        </authorList>
    </citation>
    <scope>NUCLEOTIDE SEQUENCE [LARGE SCALE GENOMIC DNA]</scope>
    <source>
        <strain evidence="3 4">NBRC 107625</strain>
    </source>
</reference>
<dbReference type="PANTHER" id="PTHR37313">
    <property type="entry name" value="UPF0749 PROTEIN RV1825"/>
    <property type="match status" value="1"/>
</dbReference>
<keyword evidence="2" id="KW-1133">Transmembrane helix</keyword>
<dbReference type="InterPro" id="IPR010273">
    <property type="entry name" value="DUF881"/>
</dbReference>
<dbReference type="PANTHER" id="PTHR37313:SF4">
    <property type="entry name" value="CONSERVED MEMBRANE PROTEIN-RELATED"/>
    <property type="match status" value="1"/>
</dbReference>
<comment type="similarity">
    <text evidence="1">Belongs to the UPF0749 family.</text>
</comment>
<organism evidence="3 4">
    <name type="scientific">Aeromicrobium flavum</name>
    <dbReference type="NCBI Taxonomy" id="416568"/>
    <lineage>
        <taxon>Bacteria</taxon>
        <taxon>Bacillati</taxon>
        <taxon>Actinomycetota</taxon>
        <taxon>Actinomycetes</taxon>
        <taxon>Propionibacteriales</taxon>
        <taxon>Nocardioidaceae</taxon>
        <taxon>Aeromicrobium</taxon>
    </lineage>
</organism>
<dbReference type="GO" id="GO:0005886">
    <property type="term" value="C:plasma membrane"/>
    <property type="evidence" value="ECO:0007669"/>
    <property type="project" value="TreeGrafter"/>
</dbReference>
<dbReference type="AlphaFoldDB" id="A0A512HU46"/>
<accession>A0A512HU46</accession>
<evidence type="ECO:0000256" key="2">
    <source>
        <dbReference type="SAM" id="Phobius"/>
    </source>
</evidence>
<gene>
    <name evidence="3" type="ORF">AFL01nite_12980</name>
</gene>
<feature type="transmembrane region" description="Helical" evidence="2">
    <location>
        <begin position="34"/>
        <end position="54"/>
    </location>
</feature>
<evidence type="ECO:0000313" key="4">
    <source>
        <dbReference type="Proteomes" id="UP000321769"/>
    </source>
</evidence>
<keyword evidence="2" id="KW-0472">Membrane</keyword>
<keyword evidence="2" id="KW-0812">Transmembrane</keyword>
<evidence type="ECO:0000256" key="1">
    <source>
        <dbReference type="ARBA" id="ARBA00009108"/>
    </source>
</evidence>
<dbReference type="Pfam" id="PF05949">
    <property type="entry name" value="DUF881"/>
    <property type="match status" value="1"/>
</dbReference>
<protein>
    <submittedName>
        <fullName evidence="3">Uncharacterized protein</fullName>
    </submittedName>
</protein>
<dbReference type="EMBL" id="BJZQ01000004">
    <property type="protein sequence ID" value="GEO88971.1"/>
    <property type="molecule type" value="Genomic_DNA"/>
</dbReference>
<evidence type="ECO:0000313" key="3">
    <source>
        <dbReference type="EMBL" id="GEO88971.1"/>
    </source>
</evidence>
<sequence length="264" mass="28326">MGRRQGRSVTYSASVVVVPDSPRHEGKNITVSRWSLPALVLACVCGFVLVAAAVTSDGSDLRPAGGDLNSVLRDRAREVDTRRQEVAKLQGEVDTMGKKVDDAEMRRELRRVARLADPAGLTEVEGPGLRIALEDAPRSVDIPGLDPNLLVVHQQDIQAFVNALWAGGAEAVTLQGQRLISSTGIKCVGNTVVLDGVPYAPPYVIEAIGDRSQLQAALTASPEVTTYRQYAEKYGLGLQERDLDEVTAPAYLGSVSMRHATVVD</sequence>
<dbReference type="Proteomes" id="UP000321769">
    <property type="component" value="Unassembled WGS sequence"/>
</dbReference>
<comment type="caution">
    <text evidence="3">The sequence shown here is derived from an EMBL/GenBank/DDBJ whole genome shotgun (WGS) entry which is preliminary data.</text>
</comment>